<dbReference type="Pfam" id="PF04253">
    <property type="entry name" value="TFR_dimer"/>
    <property type="match status" value="1"/>
</dbReference>
<dbReference type="FunFam" id="1.20.930.40:FF:000019">
    <property type="entry name" value="Predicted protein"/>
    <property type="match status" value="1"/>
</dbReference>
<dbReference type="AlphaFoldDB" id="A7TBT9"/>
<dbReference type="SUPFAM" id="SSF47672">
    <property type="entry name" value="Transferrin receptor-like dimerisation domain"/>
    <property type="match status" value="1"/>
</dbReference>
<name>A7TBT9_NEMVE</name>
<dbReference type="SUPFAM" id="SSF53187">
    <property type="entry name" value="Zn-dependent exopeptidases"/>
    <property type="match status" value="1"/>
</dbReference>
<dbReference type="KEGG" id="nve:5496929"/>
<reference evidence="2 3" key="1">
    <citation type="journal article" date="2007" name="Science">
        <title>Sea anemone genome reveals ancestral eumetazoan gene repertoire and genomic organization.</title>
        <authorList>
            <person name="Putnam N.H."/>
            <person name="Srivastava M."/>
            <person name="Hellsten U."/>
            <person name="Dirks B."/>
            <person name="Chapman J."/>
            <person name="Salamov A."/>
            <person name="Terry A."/>
            <person name="Shapiro H."/>
            <person name="Lindquist E."/>
            <person name="Kapitonov V.V."/>
            <person name="Jurka J."/>
            <person name="Genikhovich G."/>
            <person name="Grigoriev I.V."/>
            <person name="Lucas S.M."/>
            <person name="Steele R.E."/>
            <person name="Finnerty J.R."/>
            <person name="Technau U."/>
            <person name="Martindale M.Q."/>
            <person name="Rokhsar D.S."/>
        </authorList>
    </citation>
    <scope>NUCLEOTIDE SEQUENCE [LARGE SCALE GENOMIC DNA]</scope>
    <source>
        <strain evidence="3">CH2 X CH6</strain>
    </source>
</reference>
<evidence type="ECO:0000313" key="3">
    <source>
        <dbReference type="Proteomes" id="UP000001593"/>
    </source>
</evidence>
<dbReference type="Gene3D" id="1.20.930.40">
    <property type="entry name" value="Transferrin receptor-like, dimerisation domain"/>
    <property type="match status" value="1"/>
</dbReference>
<evidence type="ECO:0000259" key="1">
    <source>
        <dbReference type="Pfam" id="PF04253"/>
    </source>
</evidence>
<dbReference type="HOGENOM" id="CLU_005688_0_0_1"/>
<feature type="domain" description="Transferrin receptor-like dimerisation" evidence="1">
    <location>
        <begin position="154"/>
        <end position="222"/>
    </location>
</feature>
<dbReference type="FunFam" id="3.40.630.10:FF:000315">
    <property type="entry name" value="Predicted protein"/>
    <property type="match status" value="1"/>
</dbReference>
<accession>A7TBT9</accession>
<dbReference type="Proteomes" id="UP000001593">
    <property type="component" value="Unassembled WGS sequence"/>
</dbReference>
<dbReference type="PhylomeDB" id="A7TBT9"/>
<feature type="non-terminal residue" evidence="2">
    <location>
        <position position="222"/>
    </location>
</feature>
<protein>
    <recommendedName>
        <fullName evidence="1">Transferrin receptor-like dimerisation domain-containing protein</fullName>
    </recommendedName>
</protein>
<dbReference type="EMBL" id="DS475671">
    <property type="protein sequence ID" value="EDO26516.1"/>
    <property type="molecule type" value="Genomic_DNA"/>
</dbReference>
<dbReference type="InterPro" id="IPR036757">
    <property type="entry name" value="TFR-like_dimer_dom_sf"/>
</dbReference>
<dbReference type="eggNOG" id="KOG2195">
    <property type="taxonomic scope" value="Eukaryota"/>
</dbReference>
<dbReference type="Gene3D" id="3.40.630.10">
    <property type="entry name" value="Zn peptidases"/>
    <property type="match status" value="1"/>
</dbReference>
<proteinExistence type="predicted"/>
<dbReference type="InParanoid" id="A7TBT9"/>
<evidence type="ECO:0000313" key="2">
    <source>
        <dbReference type="EMBL" id="EDO26516.1"/>
    </source>
</evidence>
<keyword evidence="3" id="KW-1185">Reference proteome</keyword>
<dbReference type="PANTHER" id="PTHR10404:SF78">
    <property type="entry name" value="N-ACETYLATED ALPHA-LINKED ACIDIC DIPEPTIDASE 2"/>
    <property type="match status" value="1"/>
</dbReference>
<sequence length="222" mass="25467">GNPLLQEMAFNETRLVRDYNTRSMSVYDKWSMSYPSDDHAIPAFKTLGSGSDYTTFVQSVGIPSLDMSYTFKDSRAWPYPVYHSVHDTFYLQKKFNDPYFKSHLTMAKISGKLLTAVADSPLLPFSTRSYKDSLAKGYRQLQKTFQDRLSAQNITLDYIGKEIENFADASDNFESAKATLDNTTDFMKLRLLNDQMAKLERAFIWPYGLPGRPDTRHVLYAP</sequence>
<dbReference type="InterPro" id="IPR039373">
    <property type="entry name" value="Peptidase_M28B"/>
</dbReference>
<feature type="non-terminal residue" evidence="2">
    <location>
        <position position="1"/>
    </location>
</feature>
<gene>
    <name evidence="2" type="ORF">NEMVEDRAFT_v1g4349</name>
</gene>
<organism evidence="2 3">
    <name type="scientific">Nematostella vectensis</name>
    <name type="common">Starlet sea anemone</name>
    <dbReference type="NCBI Taxonomy" id="45351"/>
    <lineage>
        <taxon>Eukaryota</taxon>
        <taxon>Metazoa</taxon>
        <taxon>Cnidaria</taxon>
        <taxon>Anthozoa</taxon>
        <taxon>Hexacorallia</taxon>
        <taxon>Actiniaria</taxon>
        <taxon>Edwardsiidae</taxon>
        <taxon>Nematostella</taxon>
    </lineage>
</organism>
<dbReference type="PANTHER" id="PTHR10404">
    <property type="entry name" value="N-ACETYLATED-ALPHA-LINKED ACIDIC DIPEPTIDASE"/>
    <property type="match status" value="1"/>
</dbReference>
<dbReference type="InterPro" id="IPR007365">
    <property type="entry name" value="TFR-like_dimer_dom"/>
</dbReference>